<dbReference type="InterPro" id="IPR043138">
    <property type="entry name" value="GGT_lsub"/>
</dbReference>
<dbReference type="InParanoid" id="A0A1E7EPH3"/>
<feature type="active site" description="Nucleophile" evidence="1">
    <location>
        <position position="391"/>
    </location>
</feature>
<feature type="binding site" evidence="2">
    <location>
        <begin position="409"/>
        <end position="411"/>
    </location>
    <ligand>
        <name>L-glutamate</name>
        <dbReference type="ChEBI" id="CHEBI:29985"/>
    </ligand>
</feature>
<dbReference type="Proteomes" id="UP000095751">
    <property type="component" value="Unassembled WGS sequence"/>
</dbReference>
<dbReference type="Gene3D" id="1.10.246.130">
    <property type="match status" value="1"/>
</dbReference>
<dbReference type="GO" id="GO:0005886">
    <property type="term" value="C:plasma membrane"/>
    <property type="evidence" value="ECO:0007669"/>
    <property type="project" value="TreeGrafter"/>
</dbReference>
<name>A0A1E7EPH3_9STRA</name>
<dbReference type="GO" id="GO:0006751">
    <property type="term" value="P:glutathione catabolic process"/>
    <property type="evidence" value="ECO:0007669"/>
    <property type="project" value="InterPro"/>
</dbReference>
<evidence type="ECO:0000256" key="2">
    <source>
        <dbReference type="PIRSR" id="PIRSR600101-2"/>
    </source>
</evidence>
<dbReference type="PRINTS" id="PR01210">
    <property type="entry name" value="GGTRANSPTASE"/>
</dbReference>
<feature type="region of interest" description="Disordered" evidence="3">
    <location>
        <begin position="46"/>
        <end position="84"/>
    </location>
</feature>
<organism evidence="4 5">
    <name type="scientific">Fragilariopsis cylindrus CCMP1102</name>
    <dbReference type="NCBI Taxonomy" id="635003"/>
    <lineage>
        <taxon>Eukaryota</taxon>
        <taxon>Sar</taxon>
        <taxon>Stramenopiles</taxon>
        <taxon>Ochrophyta</taxon>
        <taxon>Bacillariophyta</taxon>
        <taxon>Bacillariophyceae</taxon>
        <taxon>Bacillariophycidae</taxon>
        <taxon>Bacillariales</taxon>
        <taxon>Bacillariaceae</taxon>
        <taxon>Fragilariopsis</taxon>
    </lineage>
</organism>
<dbReference type="KEGG" id="fcy:FRACYDRAFT_229350"/>
<accession>A0A1E7EPH3</accession>
<dbReference type="GO" id="GO:0036374">
    <property type="term" value="F:glutathione hydrolase activity"/>
    <property type="evidence" value="ECO:0007669"/>
    <property type="project" value="InterPro"/>
</dbReference>
<feature type="binding site" evidence="2">
    <location>
        <begin position="461"/>
        <end position="462"/>
    </location>
    <ligand>
        <name>L-glutamate</name>
        <dbReference type="ChEBI" id="CHEBI:29985"/>
    </ligand>
</feature>
<keyword evidence="4" id="KW-0808">Transferase</keyword>
<reference evidence="4 5" key="1">
    <citation type="submission" date="2016-09" db="EMBL/GenBank/DDBJ databases">
        <title>Extensive genetic diversity and differential bi-allelic expression allows diatom success in the polar Southern Ocean.</title>
        <authorList>
            <consortium name="DOE Joint Genome Institute"/>
            <person name="Mock T."/>
            <person name="Otillar R.P."/>
            <person name="Strauss J."/>
            <person name="Dupont C."/>
            <person name="Frickenhaus S."/>
            <person name="Maumus F."/>
            <person name="Mcmullan M."/>
            <person name="Sanges R."/>
            <person name="Schmutz J."/>
            <person name="Toseland A."/>
            <person name="Valas R."/>
            <person name="Veluchamy A."/>
            <person name="Ward B.J."/>
            <person name="Allen A."/>
            <person name="Barry K."/>
            <person name="Falciatore A."/>
            <person name="Ferrante M."/>
            <person name="Fortunato A.E."/>
            <person name="Gloeckner G."/>
            <person name="Gruber A."/>
            <person name="Hipkin R."/>
            <person name="Janech M."/>
            <person name="Kroth P."/>
            <person name="Leese F."/>
            <person name="Lindquist E."/>
            <person name="Lyon B.R."/>
            <person name="Martin J."/>
            <person name="Mayer C."/>
            <person name="Parker M."/>
            <person name="Quesneville H."/>
            <person name="Raymond J."/>
            <person name="Uhlig C."/>
            <person name="Valentin K.U."/>
            <person name="Worden A.Z."/>
            <person name="Armbrust E.V."/>
            <person name="Bowler C."/>
            <person name="Green B."/>
            <person name="Moulton V."/>
            <person name="Van Oosterhout C."/>
            <person name="Grigoriev I."/>
        </authorList>
    </citation>
    <scope>NUCLEOTIDE SEQUENCE [LARGE SCALE GENOMIC DNA]</scope>
    <source>
        <strain evidence="4 5">CCMP1102</strain>
    </source>
</reference>
<feature type="compositionally biased region" description="Basic and acidic residues" evidence="3">
    <location>
        <begin position="63"/>
        <end position="79"/>
    </location>
</feature>
<dbReference type="SUPFAM" id="SSF56235">
    <property type="entry name" value="N-terminal nucleophile aminohydrolases (Ntn hydrolases)"/>
    <property type="match status" value="2"/>
</dbReference>
<proteinExistence type="predicted"/>
<evidence type="ECO:0000256" key="3">
    <source>
        <dbReference type="SAM" id="MobiDB-lite"/>
    </source>
</evidence>
<dbReference type="EMBL" id="KV784383">
    <property type="protein sequence ID" value="OEU07849.1"/>
    <property type="molecule type" value="Genomic_DNA"/>
</dbReference>
<feature type="binding site" evidence="2">
    <location>
        <position position="433"/>
    </location>
    <ligand>
        <name>L-glutamate</name>
        <dbReference type="ChEBI" id="CHEBI:29985"/>
    </ligand>
</feature>
<dbReference type="PANTHER" id="PTHR11686">
    <property type="entry name" value="GAMMA GLUTAMYL TRANSPEPTIDASE"/>
    <property type="match status" value="1"/>
</dbReference>
<keyword evidence="5" id="KW-1185">Reference proteome</keyword>
<gene>
    <name evidence="4" type="primary">GGT_1</name>
    <name evidence="4" type="ORF">FRACYDRAFT_229350</name>
</gene>
<evidence type="ECO:0000256" key="1">
    <source>
        <dbReference type="PIRSR" id="PIRSR600101-1"/>
    </source>
</evidence>
<sequence length="573" mass="61843">MRLKGGNAADAAVATVLCLGIANPASSGFGGGSFILVRSNRSHFESKMNEDSASSGSSSKIPPFEDARETTDDNSNHDGDGDDVDFMTEVIDCRETAPKKSYRDMYNGLPDEASSIGGLSIAVPGELKGLELLHSRHGSLKWSEVVEPSRVLARDGVIISKHLASDIKSLFTNGFIRHGDFPGIRHYLSNRSYNNNSSSSSSDFEYLSQGEILRNPALAETLKQVQEEGADAFYTGEIARKLVTDIQQSGGIVTVEDMEDYRATIRSPVRADVAGFTVVGVGPPSSGGAAVIGALRFLSGYQTPFAANADTLSKHRMVEAMRHVFSIRMSLSDPAYSNSTIDAVNDLIRGDYMDTLRAITKDNDTLPLSTYGGSKWAQMHDVDSNQDDNGTSHLSVVDKDGNSVAITTSINNIFGSLVFSESTGVLLGDTMDDFGVPGKSNFYGLKPSKSNFITPGKRPLSSMSPTMIYRKEVILNICFLGMPVFDAVSRPRIHDQLAIHDAFITATEKSIVGENGPTLEVSRRTKDALLNRGHSQLLDIDYTGCVQAIFVDHETHTLSAVSDIRKGGFPAGW</sequence>
<dbReference type="InterPro" id="IPR043137">
    <property type="entry name" value="GGT_ssub_C"/>
</dbReference>
<evidence type="ECO:0000313" key="4">
    <source>
        <dbReference type="EMBL" id="OEU07849.1"/>
    </source>
</evidence>
<dbReference type="AlphaFoldDB" id="A0A1E7EPH3"/>
<dbReference type="InterPro" id="IPR000101">
    <property type="entry name" value="GGT_peptidase"/>
</dbReference>
<dbReference type="InterPro" id="IPR029055">
    <property type="entry name" value="Ntn_hydrolases_N"/>
</dbReference>
<protein>
    <submittedName>
        <fullName evidence="4">Gamma-glutamyltransferase</fullName>
    </submittedName>
</protein>
<dbReference type="Gene3D" id="3.60.20.40">
    <property type="match status" value="2"/>
</dbReference>
<dbReference type="OrthoDB" id="2015213at2759"/>
<dbReference type="PANTHER" id="PTHR11686:SF9">
    <property type="entry name" value="RE13973P"/>
    <property type="match status" value="1"/>
</dbReference>
<evidence type="ECO:0000313" key="5">
    <source>
        <dbReference type="Proteomes" id="UP000095751"/>
    </source>
</evidence>
<dbReference type="GO" id="GO:0016740">
    <property type="term" value="F:transferase activity"/>
    <property type="evidence" value="ECO:0007669"/>
    <property type="project" value="UniProtKB-KW"/>
</dbReference>
<dbReference type="Pfam" id="PF01019">
    <property type="entry name" value="G_glu_transpept"/>
    <property type="match status" value="2"/>
</dbReference>